<feature type="chain" id="PRO_5007050707" evidence="1">
    <location>
        <begin position="24"/>
        <end position="295"/>
    </location>
</feature>
<dbReference type="EMBL" id="GEEE01021475">
    <property type="protein sequence ID" value="JAP41750.1"/>
    <property type="molecule type" value="Transcribed_RNA"/>
</dbReference>
<feature type="non-terminal residue" evidence="2">
    <location>
        <position position="1"/>
    </location>
</feature>
<proteinExistence type="predicted"/>
<evidence type="ECO:0000313" key="2">
    <source>
        <dbReference type="EMBL" id="JAP41750.1"/>
    </source>
</evidence>
<dbReference type="AlphaFoldDB" id="A0A0X3NRF1"/>
<organism evidence="2">
    <name type="scientific">Schistocephalus solidus</name>
    <name type="common">Tapeworm</name>
    <dbReference type="NCBI Taxonomy" id="70667"/>
    <lineage>
        <taxon>Eukaryota</taxon>
        <taxon>Metazoa</taxon>
        <taxon>Spiralia</taxon>
        <taxon>Lophotrochozoa</taxon>
        <taxon>Platyhelminthes</taxon>
        <taxon>Cestoda</taxon>
        <taxon>Eucestoda</taxon>
        <taxon>Diphyllobothriidea</taxon>
        <taxon>Diphyllobothriidae</taxon>
        <taxon>Schistocephalus</taxon>
    </lineage>
</organism>
<reference evidence="2" key="1">
    <citation type="submission" date="2016-01" db="EMBL/GenBank/DDBJ databases">
        <title>Reference transcriptome for the parasite Schistocephalus solidus: insights into the molecular evolution of parasitism.</title>
        <authorList>
            <person name="Hebert F.O."/>
            <person name="Grambauer S."/>
            <person name="Barber I."/>
            <person name="Landry C.R."/>
            <person name="Aubin-Horth N."/>
        </authorList>
    </citation>
    <scope>NUCLEOTIDE SEQUENCE</scope>
</reference>
<accession>A0A0X3NRF1</accession>
<protein>
    <submittedName>
        <fullName evidence="2">Uncharacterized protein</fullName>
    </submittedName>
</protein>
<evidence type="ECO:0000256" key="1">
    <source>
        <dbReference type="SAM" id="SignalP"/>
    </source>
</evidence>
<feature type="signal peptide" evidence="1">
    <location>
        <begin position="1"/>
        <end position="23"/>
    </location>
</feature>
<name>A0A0X3NRF1_SCHSO</name>
<keyword evidence="1" id="KW-0732">Signal</keyword>
<sequence length="295" mass="32998">KDRLTVLTSLVVWRLGLVTQIMTNPEAVLRCTLYRIIQACGETGATSEDVVNALFKYAVSLRDQWSVRISSVSPLNLDTLVEAFADRAVILARIFMYLMVSGTSTSVGNKETSLNNEDFDDFQPTFVDDISAACANSGAAGRMHSPKVAKFLELCKQHCAAPPPETLFDWRSLEQTATPPRIHQGRRLRMLRIDDFVGSISIEAYVEFTKLRQSASFFATRNVLLAFLHWFFSSETASNRFSAGDLLAYLFTSGLYDLIDLAFCNRRLLGIQLSSPITSVELEQASLIIRRLSYL</sequence>
<gene>
    <name evidence="2" type="ORF">TR113743</name>
</gene>